<protein>
    <recommendedName>
        <fullName evidence="1">Protein kinase domain-containing protein</fullName>
    </recommendedName>
</protein>
<proteinExistence type="predicted"/>
<dbReference type="EMBL" id="JABBWM010000060">
    <property type="protein sequence ID" value="KAG2098689.1"/>
    <property type="molecule type" value="Genomic_DNA"/>
</dbReference>
<dbReference type="OrthoDB" id="2683627at2759"/>
<dbReference type="Gene3D" id="1.10.510.10">
    <property type="entry name" value="Transferase(Phosphotransferase) domain 1"/>
    <property type="match status" value="1"/>
</dbReference>
<accession>A0A9P7F0N1</accession>
<evidence type="ECO:0000313" key="2">
    <source>
        <dbReference type="EMBL" id="KAG2098689.1"/>
    </source>
</evidence>
<dbReference type="GO" id="GO:0004672">
    <property type="term" value="F:protein kinase activity"/>
    <property type="evidence" value="ECO:0007669"/>
    <property type="project" value="InterPro"/>
</dbReference>
<dbReference type="InterPro" id="IPR040976">
    <property type="entry name" value="Pkinase_fungal"/>
</dbReference>
<dbReference type="GO" id="GO:0005524">
    <property type="term" value="F:ATP binding"/>
    <property type="evidence" value="ECO:0007669"/>
    <property type="project" value="InterPro"/>
</dbReference>
<evidence type="ECO:0000313" key="3">
    <source>
        <dbReference type="Proteomes" id="UP000823399"/>
    </source>
</evidence>
<feature type="domain" description="Protein kinase" evidence="1">
    <location>
        <begin position="1"/>
        <end position="191"/>
    </location>
</feature>
<dbReference type="Proteomes" id="UP000823399">
    <property type="component" value="Unassembled WGS sequence"/>
</dbReference>
<dbReference type="GeneID" id="64704255"/>
<dbReference type="InterPro" id="IPR000719">
    <property type="entry name" value="Prot_kinase_dom"/>
</dbReference>
<name>A0A9P7F0N1_9AGAM</name>
<dbReference type="PROSITE" id="PS50011">
    <property type="entry name" value="PROTEIN_KINASE_DOM"/>
    <property type="match status" value="1"/>
</dbReference>
<dbReference type="InterPro" id="IPR011009">
    <property type="entry name" value="Kinase-like_dom_sf"/>
</dbReference>
<sequence>MSAITSQIHCCMLLTPCGLPLTNFKSILELVNVFHDLVVAHKTMTTQQKVLHGDLSPNNLIIFEGKCYFIDFDHAKFIQFINQTKDSCGTGTIPYISYRLLKLMGSTPIPDSIEHKASDDLESLFYILLEFTIIYDGPGGLITNRGVPPENSCRWHKAYIAMDKDGLRTSGSLKKEFLMDTAPHYEPAPYF</sequence>
<comment type="caution">
    <text evidence="2">The sequence shown here is derived from an EMBL/GenBank/DDBJ whole genome shotgun (WGS) entry which is preliminary data.</text>
</comment>
<keyword evidence="3" id="KW-1185">Reference proteome</keyword>
<dbReference type="Pfam" id="PF17667">
    <property type="entry name" value="Pkinase_fungal"/>
    <property type="match status" value="1"/>
</dbReference>
<dbReference type="PANTHER" id="PTHR38248">
    <property type="entry name" value="FUNK1 6"/>
    <property type="match status" value="1"/>
</dbReference>
<dbReference type="SUPFAM" id="SSF56112">
    <property type="entry name" value="Protein kinase-like (PK-like)"/>
    <property type="match status" value="1"/>
</dbReference>
<organism evidence="2 3">
    <name type="scientific">Suillus discolor</name>
    <dbReference type="NCBI Taxonomy" id="1912936"/>
    <lineage>
        <taxon>Eukaryota</taxon>
        <taxon>Fungi</taxon>
        <taxon>Dikarya</taxon>
        <taxon>Basidiomycota</taxon>
        <taxon>Agaricomycotina</taxon>
        <taxon>Agaricomycetes</taxon>
        <taxon>Agaricomycetidae</taxon>
        <taxon>Boletales</taxon>
        <taxon>Suillineae</taxon>
        <taxon>Suillaceae</taxon>
        <taxon>Suillus</taxon>
    </lineage>
</organism>
<dbReference type="PANTHER" id="PTHR38248:SF2">
    <property type="entry name" value="FUNK1 11"/>
    <property type="match status" value="1"/>
</dbReference>
<evidence type="ECO:0000259" key="1">
    <source>
        <dbReference type="PROSITE" id="PS50011"/>
    </source>
</evidence>
<gene>
    <name evidence="2" type="ORF">F5147DRAFT_777530</name>
</gene>
<dbReference type="RefSeq" id="XP_041288937.1">
    <property type="nucleotide sequence ID" value="XM_041441996.1"/>
</dbReference>
<dbReference type="AlphaFoldDB" id="A0A9P7F0N1"/>
<reference evidence="2" key="1">
    <citation type="journal article" date="2020" name="New Phytol.">
        <title>Comparative genomics reveals dynamic genome evolution in host specialist ectomycorrhizal fungi.</title>
        <authorList>
            <person name="Lofgren L.A."/>
            <person name="Nguyen N.H."/>
            <person name="Vilgalys R."/>
            <person name="Ruytinx J."/>
            <person name="Liao H.L."/>
            <person name="Branco S."/>
            <person name="Kuo A."/>
            <person name="LaButti K."/>
            <person name="Lipzen A."/>
            <person name="Andreopoulos W."/>
            <person name="Pangilinan J."/>
            <person name="Riley R."/>
            <person name="Hundley H."/>
            <person name="Na H."/>
            <person name="Barry K."/>
            <person name="Grigoriev I.V."/>
            <person name="Stajich J.E."/>
            <person name="Kennedy P.G."/>
        </authorList>
    </citation>
    <scope>NUCLEOTIDE SEQUENCE</scope>
    <source>
        <strain evidence="2">FC423</strain>
    </source>
</reference>